<evidence type="ECO:0000313" key="2">
    <source>
        <dbReference type="EMBL" id="TMW86773.1"/>
    </source>
</evidence>
<organism evidence="2">
    <name type="scientific">Solanum chilense</name>
    <name type="common">Tomato</name>
    <name type="synonym">Lycopersicon chilense</name>
    <dbReference type="NCBI Taxonomy" id="4083"/>
    <lineage>
        <taxon>Eukaryota</taxon>
        <taxon>Viridiplantae</taxon>
        <taxon>Streptophyta</taxon>
        <taxon>Embryophyta</taxon>
        <taxon>Tracheophyta</taxon>
        <taxon>Spermatophyta</taxon>
        <taxon>Magnoliopsida</taxon>
        <taxon>eudicotyledons</taxon>
        <taxon>Gunneridae</taxon>
        <taxon>Pentapetalae</taxon>
        <taxon>asterids</taxon>
        <taxon>lamiids</taxon>
        <taxon>Solanales</taxon>
        <taxon>Solanaceae</taxon>
        <taxon>Solanoideae</taxon>
        <taxon>Solaneae</taxon>
        <taxon>Solanum</taxon>
        <taxon>Solanum subgen. Lycopersicon</taxon>
    </lineage>
</organism>
<keyword evidence="1" id="KW-1133">Transmembrane helix</keyword>
<dbReference type="EMBL" id="RXGB01006186">
    <property type="protein sequence ID" value="TMW86773.1"/>
    <property type="molecule type" value="Genomic_DNA"/>
</dbReference>
<accession>A0A6N2B497</accession>
<feature type="transmembrane region" description="Helical" evidence="1">
    <location>
        <begin position="14"/>
        <end position="32"/>
    </location>
</feature>
<evidence type="ECO:0000256" key="1">
    <source>
        <dbReference type="SAM" id="Phobius"/>
    </source>
</evidence>
<protein>
    <submittedName>
        <fullName evidence="2">Uncharacterized protein</fullName>
    </submittedName>
</protein>
<keyword evidence="1" id="KW-0812">Transmembrane</keyword>
<dbReference type="AlphaFoldDB" id="A0A6N2B497"/>
<comment type="caution">
    <text evidence="2">The sequence shown here is derived from an EMBL/GenBank/DDBJ whole genome shotgun (WGS) entry which is preliminary data.</text>
</comment>
<gene>
    <name evidence="2" type="ORF">EJD97_020900</name>
</gene>
<proteinExistence type="predicted"/>
<reference evidence="2" key="1">
    <citation type="submission" date="2019-05" db="EMBL/GenBank/DDBJ databases">
        <title>The de novo reference genome and transcriptome assemblies of the wild tomato species Solanum chilense.</title>
        <authorList>
            <person name="Stam R."/>
            <person name="Nosenko T."/>
            <person name="Hoerger A.C."/>
            <person name="Stephan W."/>
            <person name="Seidel M.A."/>
            <person name="Kuhn J.M.M."/>
            <person name="Haberer G."/>
            <person name="Tellier A."/>
        </authorList>
    </citation>
    <scope>NUCLEOTIDE SEQUENCE</scope>
    <source>
        <tissue evidence="2">Mature leaves</tissue>
    </source>
</reference>
<name>A0A6N2B497_SOLCI</name>
<keyword evidence="1" id="KW-0472">Membrane</keyword>
<feature type="non-terminal residue" evidence="2">
    <location>
        <position position="1"/>
    </location>
</feature>
<sequence>KDLRVSRVWLEGSLNFYLFLLIGVISQQLSMVRKKGGTKTLGECSTKSCMLRLGRMNCSRKGIY</sequence>